<gene>
    <name evidence="1" type="ORF">EJB05_12607</name>
</gene>
<evidence type="ECO:0000313" key="1">
    <source>
        <dbReference type="EMBL" id="TVU39199.1"/>
    </source>
</evidence>
<reference evidence="1 2" key="1">
    <citation type="journal article" date="2019" name="Sci. Rep.">
        <title>A high-quality genome of Eragrostis curvula grass provides insights into Poaceae evolution and supports new strategies to enhance forage quality.</title>
        <authorList>
            <person name="Carballo J."/>
            <person name="Santos B.A.C.M."/>
            <person name="Zappacosta D."/>
            <person name="Garbus I."/>
            <person name="Selva J.P."/>
            <person name="Gallo C.A."/>
            <person name="Diaz A."/>
            <person name="Albertini E."/>
            <person name="Caccamo M."/>
            <person name="Echenique V."/>
        </authorList>
    </citation>
    <scope>NUCLEOTIDE SEQUENCE [LARGE SCALE GENOMIC DNA]</scope>
    <source>
        <strain evidence="2">cv. Victoria</strain>
        <tissue evidence="1">Leaf</tissue>
    </source>
</reference>
<evidence type="ECO:0000313" key="2">
    <source>
        <dbReference type="Proteomes" id="UP000324897"/>
    </source>
</evidence>
<sequence length="238" mass="26741">MEAYPALGGNRIAVESMSLEELNIHVWEPRPAELVIVAPELRKFSLSYDVLKKFTVSHSVPKLEEFLLQYTCKRPCVAFGHKLCLHRLRMETRWSDENGDHPPVRVHVLSLRILPLLCHTSMERSFAQEVARLPVNEFSVLELSVETGGHIAQRIVTAIKMAIGGTNNSACLISEMWKLKGSVQQIMRSAPMLKRMNVKHSDEVSPSDGGCQKLRSIFEADASVQCNFEFGCRVGLLV</sequence>
<accession>A0A5J9VSS9</accession>
<dbReference type="Gramene" id="TVU39199">
    <property type="protein sequence ID" value="TVU39199"/>
    <property type="gene ID" value="EJB05_12607"/>
</dbReference>
<dbReference type="OrthoDB" id="10621981at2759"/>
<protein>
    <recommendedName>
        <fullName evidence="3">FBD domain-containing protein</fullName>
    </recommendedName>
</protein>
<evidence type="ECO:0008006" key="3">
    <source>
        <dbReference type="Google" id="ProtNLM"/>
    </source>
</evidence>
<dbReference type="EMBL" id="RWGY01000007">
    <property type="protein sequence ID" value="TVU39199.1"/>
    <property type="molecule type" value="Genomic_DNA"/>
</dbReference>
<keyword evidence="2" id="KW-1185">Reference proteome</keyword>
<dbReference type="Proteomes" id="UP000324897">
    <property type="component" value="Chromosome 4"/>
</dbReference>
<dbReference type="AlphaFoldDB" id="A0A5J9VSS9"/>
<organism evidence="1 2">
    <name type="scientific">Eragrostis curvula</name>
    <name type="common">weeping love grass</name>
    <dbReference type="NCBI Taxonomy" id="38414"/>
    <lineage>
        <taxon>Eukaryota</taxon>
        <taxon>Viridiplantae</taxon>
        <taxon>Streptophyta</taxon>
        <taxon>Embryophyta</taxon>
        <taxon>Tracheophyta</taxon>
        <taxon>Spermatophyta</taxon>
        <taxon>Magnoliopsida</taxon>
        <taxon>Liliopsida</taxon>
        <taxon>Poales</taxon>
        <taxon>Poaceae</taxon>
        <taxon>PACMAD clade</taxon>
        <taxon>Chloridoideae</taxon>
        <taxon>Eragrostideae</taxon>
        <taxon>Eragrostidinae</taxon>
        <taxon>Eragrostis</taxon>
    </lineage>
</organism>
<proteinExistence type="predicted"/>
<name>A0A5J9VSS9_9POAL</name>
<comment type="caution">
    <text evidence="1">The sequence shown here is derived from an EMBL/GenBank/DDBJ whole genome shotgun (WGS) entry which is preliminary data.</text>
</comment>